<accession>A0A3M5WL92</accession>
<dbReference type="AlphaFoldDB" id="A0A3M5WL92"/>
<reference evidence="1 2" key="1">
    <citation type="submission" date="2018-08" db="EMBL/GenBank/DDBJ databases">
        <title>Recombination of ecologically and evolutionarily significant loci maintains genetic cohesion in the Pseudomonas syringae species complex.</title>
        <authorList>
            <person name="Dillon M."/>
            <person name="Thakur S."/>
            <person name="Almeida R.N.D."/>
            <person name="Weir B.S."/>
            <person name="Guttman D.S."/>
        </authorList>
    </citation>
    <scope>NUCLEOTIDE SEQUENCE [LARGE SCALE GENOMIC DNA]</scope>
    <source>
        <strain evidence="1 2">ICMP 11935</strain>
    </source>
</reference>
<dbReference type="Proteomes" id="UP000274315">
    <property type="component" value="Unassembled WGS sequence"/>
</dbReference>
<proteinExistence type="predicted"/>
<evidence type="ECO:0000313" key="1">
    <source>
        <dbReference type="EMBL" id="RMU70417.1"/>
    </source>
</evidence>
<gene>
    <name evidence="1" type="ORF">ALP24_200019</name>
</gene>
<dbReference type="EMBL" id="RBUF01000545">
    <property type="protein sequence ID" value="RMU70417.1"/>
    <property type="molecule type" value="Genomic_DNA"/>
</dbReference>
<evidence type="ECO:0000313" key="2">
    <source>
        <dbReference type="Proteomes" id="UP000274315"/>
    </source>
</evidence>
<protein>
    <submittedName>
        <fullName evidence="1">Uncharacterized protein</fullName>
    </submittedName>
</protein>
<organism evidence="1 2">
    <name type="scientific">Pseudomonas syringae pv. aptata</name>
    <dbReference type="NCBI Taxonomy" id="83167"/>
    <lineage>
        <taxon>Bacteria</taxon>
        <taxon>Pseudomonadati</taxon>
        <taxon>Pseudomonadota</taxon>
        <taxon>Gammaproteobacteria</taxon>
        <taxon>Pseudomonadales</taxon>
        <taxon>Pseudomonadaceae</taxon>
        <taxon>Pseudomonas</taxon>
        <taxon>Pseudomonas syringae</taxon>
    </lineage>
</organism>
<sequence length="64" mass="7262">MARHHQDRSTALVVPLFSVTNGSFWPFCRCRSEGFEINEILSPLQFPLSGKTGIYAVETHLIKQ</sequence>
<comment type="caution">
    <text evidence="1">The sequence shown here is derived from an EMBL/GenBank/DDBJ whole genome shotgun (WGS) entry which is preliminary data.</text>
</comment>
<name>A0A3M5WL92_PSEAP</name>